<dbReference type="Proteomes" id="UP000069940">
    <property type="component" value="Unassembled WGS sequence"/>
</dbReference>
<name>A0ABM2A6A1_AEDAL</name>
<keyword evidence="1" id="KW-0732">Signal</keyword>
<feature type="chain" id="PRO_5045310847" description="MD-2-related lipid-recognition domain-containing protein" evidence="1">
    <location>
        <begin position="22"/>
        <end position="183"/>
    </location>
</feature>
<feature type="signal peptide" evidence="1">
    <location>
        <begin position="1"/>
        <end position="21"/>
    </location>
</feature>
<dbReference type="Pfam" id="PF06477">
    <property type="entry name" value="DUF1091"/>
    <property type="match status" value="1"/>
</dbReference>
<accession>A0ABM2A6A1</accession>
<protein>
    <recommendedName>
        <fullName evidence="4">MD-2-related lipid-recognition domain-containing protein</fullName>
    </recommendedName>
</protein>
<dbReference type="PANTHER" id="PTHR21112">
    <property type="entry name" value="CHEMOSENSORY PROTEIN A 29A-RELATED"/>
    <property type="match status" value="1"/>
</dbReference>
<dbReference type="EnsemblMetazoa" id="AALFPA23_024872.R37061">
    <property type="protein sequence ID" value="AALFPA23_024872.P37061"/>
    <property type="gene ID" value="AALFPA23_024872"/>
</dbReference>
<dbReference type="InterPro" id="IPR010512">
    <property type="entry name" value="DUF1091"/>
</dbReference>
<proteinExistence type="predicted"/>
<dbReference type="GeneID" id="115269290"/>
<evidence type="ECO:0000256" key="1">
    <source>
        <dbReference type="SAM" id="SignalP"/>
    </source>
</evidence>
<organism evidence="2 3">
    <name type="scientific">Aedes albopictus</name>
    <name type="common">Asian tiger mosquito</name>
    <name type="synonym">Stegomyia albopicta</name>
    <dbReference type="NCBI Taxonomy" id="7160"/>
    <lineage>
        <taxon>Eukaryota</taxon>
        <taxon>Metazoa</taxon>
        <taxon>Ecdysozoa</taxon>
        <taxon>Arthropoda</taxon>
        <taxon>Hexapoda</taxon>
        <taxon>Insecta</taxon>
        <taxon>Pterygota</taxon>
        <taxon>Neoptera</taxon>
        <taxon>Endopterygota</taxon>
        <taxon>Diptera</taxon>
        <taxon>Nematocera</taxon>
        <taxon>Culicoidea</taxon>
        <taxon>Culicidae</taxon>
        <taxon>Culicinae</taxon>
        <taxon>Aedini</taxon>
        <taxon>Aedes</taxon>
        <taxon>Stegomyia</taxon>
    </lineage>
</organism>
<sequence length="183" mass="20723">MLSPGALGGLLLAVSIGSIWAASFDVMFEKFEQHNGTEMANIKLRVRKYNRTISVLAGNVDLKVVADNTLEVGIRCAYSSKGNSQFNEYPMKIARTKICDFVNNDWRDYYPYFENSSNLPKVGECPVEPKEFYFNDMVLDANMFPPYLPHGLWRLSISITSPGDDIPMMFYQVYFKVAAVGIF</sequence>
<dbReference type="PANTHER" id="PTHR21112:SF0">
    <property type="entry name" value="CHEMOSENSORY PROTEIN A 29A-RELATED"/>
    <property type="match status" value="1"/>
</dbReference>
<evidence type="ECO:0000313" key="3">
    <source>
        <dbReference type="Proteomes" id="UP000069940"/>
    </source>
</evidence>
<reference evidence="3" key="1">
    <citation type="journal article" date="2015" name="Proc. Natl. Acad. Sci. U.S.A.">
        <title>Genome sequence of the Asian Tiger mosquito, Aedes albopictus, reveals insights into its biology, genetics, and evolution.</title>
        <authorList>
            <person name="Chen X.G."/>
            <person name="Jiang X."/>
            <person name="Gu J."/>
            <person name="Xu M."/>
            <person name="Wu Y."/>
            <person name="Deng Y."/>
            <person name="Zhang C."/>
            <person name="Bonizzoni M."/>
            <person name="Dermauw W."/>
            <person name="Vontas J."/>
            <person name="Armbruster P."/>
            <person name="Huang X."/>
            <person name="Yang Y."/>
            <person name="Zhang H."/>
            <person name="He W."/>
            <person name="Peng H."/>
            <person name="Liu Y."/>
            <person name="Wu K."/>
            <person name="Chen J."/>
            <person name="Lirakis M."/>
            <person name="Topalis P."/>
            <person name="Van Leeuwen T."/>
            <person name="Hall A.B."/>
            <person name="Jiang X."/>
            <person name="Thorpe C."/>
            <person name="Mueller R.L."/>
            <person name="Sun C."/>
            <person name="Waterhouse R.M."/>
            <person name="Yan G."/>
            <person name="Tu Z.J."/>
            <person name="Fang X."/>
            <person name="James A.A."/>
        </authorList>
    </citation>
    <scope>NUCLEOTIDE SEQUENCE [LARGE SCALE GENOMIC DNA]</scope>
    <source>
        <strain evidence="3">Foshan</strain>
    </source>
</reference>
<evidence type="ECO:0000313" key="2">
    <source>
        <dbReference type="EnsemblMetazoa" id="AALFPA23_024872.P37061"/>
    </source>
</evidence>
<keyword evidence="3" id="KW-1185">Reference proteome</keyword>
<reference evidence="2" key="2">
    <citation type="submission" date="2025-05" db="UniProtKB">
        <authorList>
            <consortium name="EnsemblMetazoa"/>
        </authorList>
    </citation>
    <scope>IDENTIFICATION</scope>
    <source>
        <strain evidence="2">Foshan</strain>
    </source>
</reference>
<dbReference type="RefSeq" id="XP_029733731.1">
    <property type="nucleotide sequence ID" value="XM_029877871.2"/>
</dbReference>
<evidence type="ECO:0008006" key="4">
    <source>
        <dbReference type="Google" id="ProtNLM"/>
    </source>
</evidence>